<reference evidence="8" key="2">
    <citation type="journal article" date="2023" name="IMA Fungus">
        <title>Comparative genomic study of the Penicillium genus elucidates a diverse pangenome and 15 lateral gene transfer events.</title>
        <authorList>
            <person name="Petersen C."/>
            <person name="Sorensen T."/>
            <person name="Nielsen M.R."/>
            <person name="Sondergaard T.E."/>
            <person name="Sorensen J.L."/>
            <person name="Fitzpatrick D.A."/>
            <person name="Frisvad J.C."/>
            <person name="Nielsen K.L."/>
        </authorList>
    </citation>
    <scope>NUCLEOTIDE SEQUENCE</scope>
    <source>
        <strain evidence="8">IBT 34128</strain>
    </source>
</reference>
<evidence type="ECO:0000256" key="5">
    <source>
        <dbReference type="ARBA" id="ARBA00023136"/>
    </source>
</evidence>
<evidence type="ECO:0000256" key="4">
    <source>
        <dbReference type="ARBA" id="ARBA00022989"/>
    </source>
</evidence>
<dbReference type="Gene3D" id="1.20.1250.20">
    <property type="entry name" value="MFS general substrate transporter like domains"/>
    <property type="match status" value="1"/>
</dbReference>
<dbReference type="RefSeq" id="XP_056515633.1">
    <property type="nucleotide sequence ID" value="XM_056650783.1"/>
</dbReference>
<evidence type="ECO:0000256" key="3">
    <source>
        <dbReference type="ARBA" id="ARBA00022692"/>
    </source>
</evidence>
<dbReference type="EMBL" id="JAPMSZ010000001">
    <property type="protein sequence ID" value="KAJ5114440.1"/>
    <property type="molecule type" value="Genomic_DNA"/>
</dbReference>
<dbReference type="SUPFAM" id="SSF103473">
    <property type="entry name" value="MFS general substrate transporter"/>
    <property type="match status" value="1"/>
</dbReference>
<gene>
    <name evidence="8" type="ORF">NUU61_000199</name>
</gene>
<feature type="compositionally biased region" description="Low complexity" evidence="6">
    <location>
        <begin position="22"/>
        <end position="37"/>
    </location>
</feature>
<evidence type="ECO:0000313" key="9">
    <source>
        <dbReference type="Proteomes" id="UP001141434"/>
    </source>
</evidence>
<evidence type="ECO:0000256" key="7">
    <source>
        <dbReference type="SAM" id="Phobius"/>
    </source>
</evidence>
<dbReference type="PANTHER" id="PTHR23504:SF6">
    <property type="entry name" value="MULTIDRUG TRANSPORTER, PUTATIVE (AFU_ORTHOLOGUE AFUA_4G08740)-RELATED"/>
    <property type="match status" value="1"/>
</dbReference>
<evidence type="ECO:0000256" key="1">
    <source>
        <dbReference type="ARBA" id="ARBA00004141"/>
    </source>
</evidence>
<dbReference type="GeneID" id="81389951"/>
<comment type="subcellular location">
    <subcellularLocation>
        <location evidence="1">Membrane</location>
        <topology evidence="1">Multi-pass membrane protein</topology>
    </subcellularLocation>
</comment>
<keyword evidence="3 7" id="KW-0812">Transmembrane</keyword>
<dbReference type="Proteomes" id="UP001141434">
    <property type="component" value="Unassembled WGS sequence"/>
</dbReference>
<dbReference type="GO" id="GO:0016020">
    <property type="term" value="C:membrane"/>
    <property type="evidence" value="ECO:0007669"/>
    <property type="project" value="UniProtKB-SubCell"/>
</dbReference>
<feature type="compositionally biased region" description="Basic and acidic residues" evidence="6">
    <location>
        <begin position="1"/>
        <end position="18"/>
    </location>
</feature>
<organism evidence="8 9">
    <name type="scientific">Penicillium alfredii</name>
    <dbReference type="NCBI Taxonomy" id="1506179"/>
    <lineage>
        <taxon>Eukaryota</taxon>
        <taxon>Fungi</taxon>
        <taxon>Dikarya</taxon>
        <taxon>Ascomycota</taxon>
        <taxon>Pezizomycotina</taxon>
        <taxon>Eurotiomycetes</taxon>
        <taxon>Eurotiomycetidae</taxon>
        <taxon>Eurotiales</taxon>
        <taxon>Aspergillaceae</taxon>
        <taxon>Penicillium</taxon>
    </lineage>
</organism>
<accession>A0A9W9GAJ1</accession>
<dbReference type="OrthoDB" id="10262656at2759"/>
<sequence>TGLLEQHPESKPRIHESESGYAESKPSLPAPKPASASWASLPNETQVILLLLAKSTEIAYRSSTRACLFSQLKWFDPSLPDSIVSTQAGTIQGFSTAIRVLNAIIVGLLADRASIGRKCVLLLGLCGYAISFVGLAFSRSSYVAVVFQSAGGYWMEMLGLDDGAARHQPDLGRRAGKSIASGLCLSRKPYSYQPLDSDQKIDGAEDDHTTFLSIVFLPAPRASPLIHHGIHFGGGLGLTSSQVGLATSSSCTQLSPTDWGFYAAIYLIFLPVALLLYALMPFLVFVPDWALPMWVSLGALLCLKAISRTFTCPASSIILNNCVSDPSVLSTVNGVGSSITNVATSVGPPVGGWVRGPVGVGLAQWVILWHRRHLA</sequence>
<evidence type="ECO:0000313" key="8">
    <source>
        <dbReference type="EMBL" id="KAJ5114440.1"/>
    </source>
</evidence>
<proteinExistence type="predicted"/>
<dbReference type="PANTHER" id="PTHR23504">
    <property type="entry name" value="MAJOR FACILITATOR SUPERFAMILY DOMAIN-CONTAINING PROTEIN 10"/>
    <property type="match status" value="1"/>
</dbReference>
<keyword evidence="4 7" id="KW-1133">Transmembrane helix</keyword>
<dbReference type="InterPro" id="IPR036259">
    <property type="entry name" value="MFS_trans_sf"/>
</dbReference>
<feature type="transmembrane region" description="Helical" evidence="7">
    <location>
        <begin position="259"/>
        <end position="283"/>
    </location>
</feature>
<protein>
    <submittedName>
        <fullName evidence="8">Major facilitator superfamily domain-containing protein</fullName>
    </submittedName>
</protein>
<evidence type="ECO:0000256" key="6">
    <source>
        <dbReference type="SAM" id="MobiDB-lite"/>
    </source>
</evidence>
<evidence type="ECO:0000256" key="2">
    <source>
        <dbReference type="ARBA" id="ARBA00022448"/>
    </source>
</evidence>
<feature type="transmembrane region" description="Helical" evidence="7">
    <location>
        <begin position="119"/>
        <end position="137"/>
    </location>
</feature>
<feature type="region of interest" description="Disordered" evidence="6">
    <location>
        <begin position="1"/>
        <end position="37"/>
    </location>
</feature>
<reference evidence="8" key="1">
    <citation type="submission" date="2022-11" db="EMBL/GenBank/DDBJ databases">
        <authorList>
            <person name="Petersen C."/>
        </authorList>
    </citation>
    <scope>NUCLEOTIDE SEQUENCE</scope>
    <source>
        <strain evidence="8">IBT 34128</strain>
    </source>
</reference>
<keyword evidence="5 7" id="KW-0472">Membrane</keyword>
<comment type="caution">
    <text evidence="8">The sequence shown here is derived from an EMBL/GenBank/DDBJ whole genome shotgun (WGS) entry which is preliminary data.</text>
</comment>
<feature type="non-terminal residue" evidence="8">
    <location>
        <position position="1"/>
    </location>
</feature>
<name>A0A9W9GAJ1_9EURO</name>
<keyword evidence="9" id="KW-1185">Reference proteome</keyword>
<keyword evidence="2" id="KW-0813">Transport</keyword>
<dbReference type="AlphaFoldDB" id="A0A9W9GAJ1"/>